<name>W9R638_9ROSA</name>
<keyword evidence="2" id="KW-1185">Reference proteome</keyword>
<organism evidence="1 2">
    <name type="scientific">Morus notabilis</name>
    <dbReference type="NCBI Taxonomy" id="981085"/>
    <lineage>
        <taxon>Eukaryota</taxon>
        <taxon>Viridiplantae</taxon>
        <taxon>Streptophyta</taxon>
        <taxon>Embryophyta</taxon>
        <taxon>Tracheophyta</taxon>
        <taxon>Spermatophyta</taxon>
        <taxon>Magnoliopsida</taxon>
        <taxon>eudicotyledons</taxon>
        <taxon>Gunneridae</taxon>
        <taxon>Pentapetalae</taxon>
        <taxon>rosids</taxon>
        <taxon>fabids</taxon>
        <taxon>Rosales</taxon>
        <taxon>Moraceae</taxon>
        <taxon>Moreae</taxon>
        <taxon>Morus</taxon>
    </lineage>
</organism>
<dbReference type="EMBL" id="KE344648">
    <property type="protein sequence ID" value="EXB74486.1"/>
    <property type="molecule type" value="Genomic_DNA"/>
</dbReference>
<dbReference type="eggNOG" id="ENOG502S7H7">
    <property type="taxonomic scope" value="Eukaryota"/>
</dbReference>
<protein>
    <submittedName>
        <fullName evidence="1">Uncharacterized protein</fullName>
    </submittedName>
</protein>
<evidence type="ECO:0000313" key="1">
    <source>
        <dbReference type="EMBL" id="EXB74486.1"/>
    </source>
</evidence>
<dbReference type="AlphaFoldDB" id="W9R638"/>
<dbReference type="Proteomes" id="UP000030645">
    <property type="component" value="Unassembled WGS sequence"/>
</dbReference>
<accession>W9R638</accession>
<dbReference type="PANTHER" id="PTHR33168">
    <property type="entry name" value="STRESS INDUCED PROTEIN-RELATED"/>
    <property type="match status" value="1"/>
</dbReference>
<reference evidence="2" key="1">
    <citation type="submission" date="2013-01" db="EMBL/GenBank/DDBJ databases">
        <title>Draft Genome Sequence of a Mulberry Tree, Morus notabilis C.K. Schneid.</title>
        <authorList>
            <person name="He N."/>
            <person name="Zhao S."/>
        </authorList>
    </citation>
    <scope>NUCLEOTIDE SEQUENCE</scope>
</reference>
<sequence>MSCFCCGTNISNCVRSGYEKIVLCTALKAGSKMPVWKVLWTKIKKEKRRFFDSSSDPAHVPYDPYTYSQNFDQGSAADPENLSRSFSARFAVPLRIFEESGLVS</sequence>
<evidence type="ECO:0000313" key="2">
    <source>
        <dbReference type="Proteomes" id="UP000030645"/>
    </source>
</evidence>
<gene>
    <name evidence="1" type="ORF">L484_026180</name>
</gene>
<dbReference type="STRING" id="981085.W9R638"/>
<proteinExistence type="predicted"/>